<proteinExistence type="predicted"/>
<accession>A0A8X6TDH0</accession>
<organism evidence="2 3">
    <name type="scientific">Nephila pilipes</name>
    <name type="common">Giant wood spider</name>
    <name type="synonym">Nephila maculata</name>
    <dbReference type="NCBI Taxonomy" id="299642"/>
    <lineage>
        <taxon>Eukaryota</taxon>
        <taxon>Metazoa</taxon>
        <taxon>Ecdysozoa</taxon>
        <taxon>Arthropoda</taxon>
        <taxon>Chelicerata</taxon>
        <taxon>Arachnida</taxon>
        <taxon>Araneae</taxon>
        <taxon>Araneomorphae</taxon>
        <taxon>Entelegynae</taxon>
        <taxon>Araneoidea</taxon>
        <taxon>Nephilidae</taxon>
        <taxon>Nephila</taxon>
    </lineage>
</organism>
<reference evidence="2" key="1">
    <citation type="submission" date="2020-08" db="EMBL/GenBank/DDBJ databases">
        <title>Multicomponent nature underlies the extraordinary mechanical properties of spider dragline silk.</title>
        <authorList>
            <person name="Kono N."/>
            <person name="Nakamura H."/>
            <person name="Mori M."/>
            <person name="Yoshida Y."/>
            <person name="Ohtoshi R."/>
            <person name="Malay A.D."/>
            <person name="Moran D.A.P."/>
            <person name="Tomita M."/>
            <person name="Numata K."/>
            <person name="Arakawa K."/>
        </authorList>
    </citation>
    <scope>NUCLEOTIDE SEQUENCE</scope>
</reference>
<feature type="region of interest" description="Disordered" evidence="1">
    <location>
        <begin position="1"/>
        <end position="36"/>
    </location>
</feature>
<feature type="compositionally biased region" description="Polar residues" evidence="1">
    <location>
        <begin position="1"/>
        <end position="11"/>
    </location>
</feature>
<feature type="non-terminal residue" evidence="2">
    <location>
        <position position="1"/>
    </location>
</feature>
<sequence>LSAHPQTSQKLFPSHPSSGGGGGELSGPDDNAGCRDGDVSDSFTSFISCLERRTVFWGIVFALQ</sequence>
<protein>
    <submittedName>
        <fullName evidence="2">Uncharacterized protein</fullName>
    </submittedName>
</protein>
<comment type="caution">
    <text evidence="2">The sequence shown here is derived from an EMBL/GenBank/DDBJ whole genome shotgun (WGS) entry which is preliminary data.</text>
</comment>
<dbReference type="AlphaFoldDB" id="A0A8X6TDH0"/>
<evidence type="ECO:0000313" key="3">
    <source>
        <dbReference type="Proteomes" id="UP000887013"/>
    </source>
</evidence>
<name>A0A8X6TDH0_NEPPI</name>
<dbReference type="Proteomes" id="UP000887013">
    <property type="component" value="Unassembled WGS sequence"/>
</dbReference>
<dbReference type="EMBL" id="BMAW01102173">
    <property type="protein sequence ID" value="GFT02977.1"/>
    <property type="molecule type" value="Genomic_DNA"/>
</dbReference>
<gene>
    <name evidence="2" type="ORF">NPIL_644341</name>
</gene>
<keyword evidence="3" id="KW-1185">Reference proteome</keyword>
<evidence type="ECO:0000313" key="2">
    <source>
        <dbReference type="EMBL" id="GFT02977.1"/>
    </source>
</evidence>
<evidence type="ECO:0000256" key="1">
    <source>
        <dbReference type="SAM" id="MobiDB-lite"/>
    </source>
</evidence>